<keyword evidence="3" id="KW-1185">Reference proteome</keyword>
<gene>
    <name evidence="2" type="ORF">QWY20_08400</name>
</gene>
<dbReference type="Proteomes" id="UP001336314">
    <property type="component" value="Unassembled WGS sequence"/>
</dbReference>
<evidence type="ECO:0000313" key="3">
    <source>
        <dbReference type="Proteomes" id="UP001336314"/>
    </source>
</evidence>
<dbReference type="Pfam" id="PF10972">
    <property type="entry name" value="CsiV"/>
    <property type="match status" value="1"/>
</dbReference>
<organism evidence="2 3">
    <name type="scientific">Alkalimonas cellulosilytica</name>
    <dbReference type="NCBI Taxonomy" id="3058395"/>
    <lineage>
        <taxon>Bacteria</taxon>
        <taxon>Pseudomonadati</taxon>
        <taxon>Pseudomonadota</taxon>
        <taxon>Gammaproteobacteria</taxon>
        <taxon>Alkalimonas</taxon>
    </lineage>
</organism>
<reference evidence="2 3" key="1">
    <citation type="submission" date="2023-07" db="EMBL/GenBank/DDBJ databases">
        <title>Alkalimonas sp., MEB108 novel, alkaliphilic bacterium isolated from Lonar Lake, India.</title>
        <authorList>
            <person name="Joshi A."/>
            <person name="Thite S."/>
        </authorList>
    </citation>
    <scope>NUCLEOTIDE SEQUENCE [LARGE SCALE GENOMIC DNA]</scope>
    <source>
        <strain evidence="2 3">MEB108</strain>
    </source>
</reference>
<dbReference type="RefSeq" id="WP_330128573.1">
    <property type="nucleotide sequence ID" value="NZ_JAUHLI010000007.1"/>
</dbReference>
<evidence type="ECO:0000313" key="2">
    <source>
        <dbReference type="EMBL" id="MEE2001472.1"/>
    </source>
</evidence>
<sequence length="356" mass="41172">MKRIGLVSVIVSLCLLKPLLATEIAPERVAGGDRWFEVEFVLFQRTPDAGLIESFDSSPKAAKPARFFDVLKPFYQPDIRPLLGQLELCQSSEPQPVSQQAEPDLADYLPRFRWPHHNALCVFEPQPKLWQQPLFARPVVIDTLPMPRALALTPSGQRQHRNVPYLLAAEELQFGELIQRLRRQGDVQLLLHAGYRQAPVTERRSIPSRWYAGRDLRPQTTAAEPLAWDHQARPGQISLLQPNLLQRIEQRYQTLTTDTVDSDEHSLLIDLTTLNEQQSSEPWWQLDGFIRLHLDHYLFVNTDFVLSTKVTEQQLLPHRIQFSRRVISGEMHYIDHPKLGMILQIRRYQPPTIEDQ</sequence>
<comment type="caution">
    <text evidence="2">The sequence shown here is derived from an EMBL/GenBank/DDBJ whole genome shotgun (WGS) entry which is preliminary data.</text>
</comment>
<proteinExistence type="predicted"/>
<feature type="signal peptide" evidence="1">
    <location>
        <begin position="1"/>
        <end position="21"/>
    </location>
</feature>
<feature type="chain" id="PRO_5045569201" evidence="1">
    <location>
        <begin position="22"/>
        <end position="356"/>
    </location>
</feature>
<accession>A0ABU7J510</accession>
<dbReference type="EMBL" id="JAUHLI010000007">
    <property type="protein sequence ID" value="MEE2001472.1"/>
    <property type="molecule type" value="Genomic_DNA"/>
</dbReference>
<dbReference type="InterPro" id="IPR021241">
    <property type="entry name" value="CsiV"/>
</dbReference>
<keyword evidence="1" id="KW-0732">Signal</keyword>
<evidence type="ECO:0000256" key="1">
    <source>
        <dbReference type="SAM" id="SignalP"/>
    </source>
</evidence>
<protein>
    <submittedName>
        <fullName evidence="2">CsiV family protein</fullName>
    </submittedName>
</protein>
<name>A0ABU7J510_9GAMM</name>